<evidence type="ECO:0000313" key="1">
    <source>
        <dbReference type="EMBL" id="PHI06605.1"/>
    </source>
</evidence>
<evidence type="ECO:0000313" key="2">
    <source>
        <dbReference type="Proteomes" id="UP000224182"/>
    </source>
</evidence>
<comment type="caution">
    <text evidence="1">The sequence shown here is derived from an EMBL/GenBank/DDBJ whole genome shotgun (WGS) entry which is preliminary data.</text>
</comment>
<organism evidence="1 2">
    <name type="scientific">Fusobacterium nucleatum subsp. polymorphum</name>
    <name type="common">Fusobacterium polymorphum</name>
    <dbReference type="NCBI Taxonomy" id="76857"/>
    <lineage>
        <taxon>Bacteria</taxon>
        <taxon>Fusobacteriati</taxon>
        <taxon>Fusobacteriota</taxon>
        <taxon>Fusobacteriia</taxon>
        <taxon>Fusobacteriales</taxon>
        <taxon>Fusobacteriaceae</taxon>
        <taxon>Fusobacterium</taxon>
    </lineage>
</organism>
<dbReference type="EMBL" id="NIRN01000001">
    <property type="protein sequence ID" value="PHI06605.1"/>
    <property type="molecule type" value="Genomic_DNA"/>
</dbReference>
<gene>
    <name evidence="1" type="ORF">CBG54_05940</name>
</gene>
<proteinExistence type="predicted"/>
<accession>A0A2C6BRY7</accession>
<sequence>MHFGCLLISEDNSEETIYKEMDIYSECNEEYFELEDYTDEVIEKYNCKIDTIKRNNGEFSFELKNFLEQYPNLSEYADKEFGYETQETKDGERYGYLNNPNSFYDWCIIGGRWSLTLNNKNDEIVKTCKLKDLSFENNGFIKHFSEIWDNLFDKNYIFKDKEEKDDFEYYKRIIKEESLTKETFIDKYKSYNLSGIEWIVWPNGYEMLEKNDKEILIERLKELQKEYPEHYITVIDCHI</sequence>
<reference evidence="1 2" key="1">
    <citation type="submission" date="2017-06" db="EMBL/GenBank/DDBJ databases">
        <title>Draft genome sequence of Fusobacterium nucleatum subsp. polymorphum KCOM 1271 (=ChDC F305).</title>
        <authorList>
            <person name="Kook J.-K."/>
            <person name="Park S.-N."/>
            <person name="Lim Y.K."/>
            <person name="Roh H."/>
        </authorList>
    </citation>
    <scope>NUCLEOTIDE SEQUENCE [LARGE SCALE GENOMIC DNA]</scope>
    <source>
        <strain evidence="2">KCOM 1271 (ChDC F305)</strain>
    </source>
</reference>
<name>A0A2C6BRY7_FUSNP</name>
<dbReference type="AlphaFoldDB" id="A0A2C6BRY7"/>
<protein>
    <submittedName>
        <fullName evidence="1">Uncharacterized protein</fullName>
    </submittedName>
</protein>
<dbReference type="RefSeq" id="WP_098974337.1">
    <property type="nucleotide sequence ID" value="NZ_CP077115.1"/>
</dbReference>
<dbReference type="Proteomes" id="UP000224182">
    <property type="component" value="Unassembled WGS sequence"/>
</dbReference>